<dbReference type="Pfam" id="PF04143">
    <property type="entry name" value="Sulf_transp"/>
    <property type="match status" value="1"/>
</dbReference>
<dbReference type="PANTHER" id="PTHR30574:SF1">
    <property type="entry name" value="SULPHUR TRANSPORT DOMAIN-CONTAINING PROTEIN"/>
    <property type="match status" value="1"/>
</dbReference>
<feature type="transmembrane region" description="Helical" evidence="9">
    <location>
        <begin position="135"/>
        <end position="157"/>
    </location>
</feature>
<evidence type="ECO:0000256" key="4">
    <source>
        <dbReference type="ARBA" id="ARBA00022519"/>
    </source>
</evidence>
<sequence>MEAKQDMTTATKEDISILQNKRQPIVGLIIIFGLIGFGFYLNQLKLSLPMHLLAGVLMGYVLSRGRFGFAGGVKRLVVRGEGSLTKALVVMFAITVFVTFGIQWYAAQNGAVASFAATADQAVIPGTQNVAFTNIGTILGGMLFGIGMMFAGGCASGTLTDMGEGEGRAWIVIVFFVLGSLPGEWARSVIDNQAIGKIGTQMYLPDSLGYFGALVLSLIGLALIYILTLLYEKKRRENGTSADIYGDWEKYEQPLVANANVTNTEKLYHKLFIERWTFMKTGFLIAFIWIFILVSQGKAWGVTSSFSHLSATVTNLFNIQFTNPDLAAISAKATETGLLNDGGTIRNFGLIMGAVIAFLMAGKWKWNLDFNKKDSLYFVSGGLLMGFGARLAKGCNAGALFSGISTFSVSGWVFLVAMTIGGLIGLKYFAGKACTLPKLKLKIKGMIKDE</sequence>
<organism evidence="10 11">
    <name type="scientific">Enterococcus eurekensis</name>
    <dbReference type="NCBI Taxonomy" id="1159753"/>
    <lineage>
        <taxon>Bacteria</taxon>
        <taxon>Bacillati</taxon>
        <taxon>Bacillota</taxon>
        <taxon>Bacilli</taxon>
        <taxon>Lactobacillales</taxon>
        <taxon>Enterococcaceae</taxon>
        <taxon>Enterococcus</taxon>
    </lineage>
</organism>
<proteinExistence type="inferred from homology"/>
<name>A0ABV9M333_9ENTE</name>
<evidence type="ECO:0000256" key="8">
    <source>
        <dbReference type="ARBA" id="ARBA00035655"/>
    </source>
</evidence>
<reference evidence="11" key="1">
    <citation type="journal article" date="2019" name="Int. J. Syst. Evol. Microbiol.">
        <title>The Global Catalogue of Microorganisms (GCM) 10K type strain sequencing project: providing services to taxonomists for standard genome sequencing and annotation.</title>
        <authorList>
            <consortium name="The Broad Institute Genomics Platform"/>
            <consortium name="The Broad Institute Genome Sequencing Center for Infectious Disease"/>
            <person name="Wu L."/>
            <person name="Ma J."/>
        </authorList>
    </citation>
    <scope>NUCLEOTIDE SEQUENCE [LARGE SCALE GENOMIC DNA]</scope>
    <source>
        <strain evidence="11">CGMCC 1.19061</strain>
    </source>
</reference>
<protein>
    <submittedName>
        <fullName evidence="10">YeeE/YedE family protein</fullName>
    </submittedName>
</protein>
<evidence type="ECO:0000313" key="11">
    <source>
        <dbReference type="Proteomes" id="UP001596026"/>
    </source>
</evidence>
<keyword evidence="4" id="KW-0997">Cell inner membrane</keyword>
<feature type="transmembrane region" description="Helical" evidence="9">
    <location>
        <begin position="376"/>
        <end position="392"/>
    </location>
</feature>
<comment type="similarity">
    <text evidence="8">Belongs to the TsuA/YedE (TC 9.B.102) family.</text>
</comment>
<evidence type="ECO:0000313" key="10">
    <source>
        <dbReference type="EMBL" id="MFC4709038.1"/>
    </source>
</evidence>
<feature type="transmembrane region" description="Helical" evidence="9">
    <location>
        <begin position="276"/>
        <end position="294"/>
    </location>
</feature>
<feature type="transmembrane region" description="Helical" evidence="9">
    <location>
        <begin position="48"/>
        <end position="67"/>
    </location>
</feature>
<gene>
    <name evidence="10" type="ORF">ACFO3L_00035</name>
</gene>
<dbReference type="PANTHER" id="PTHR30574">
    <property type="entry name" value="INNER MEMBRANE PROTEIN YEDE"/>
    <property type="match status" value="1"/>
</dbReference>
<comment type="subcellular location">
    <subcellularLocation>
        <location evidence="1">Cell inner membrane</location>
        <topology evidence="1">Multi-pass membrane protein</topology>
    </subcellularLocation>
</comment>
<evidence type="ECO:0000256" key="6">
    <source>
        <dbReference type="ARBA" id="ARBA00022989"/>
    </source>
</evidence>
<keyword evidence="3" id="KW-1003">Cell membrane</keyword>
<feature type="transmembrane region" description="Helical" evidence="9">
    <location>
        <begin position="412"/>
        <end position="430"/>
    </location>
</feature>
<keyword evidence="2" id="KW-0813">Transport</keyword>
<dbReference type="InterPro" id="IPR007272">
    <property type="entry name" value="Sulf_transp_TsuA/YedE"/>
</dbReference>
<evidence type="ECO:0000256" key="1">
    <source>
        <dbReference type="ARBA" id="ARBA00004429"/>
    </source>
</evidence>
<feature type="transmembrane region" description="Helical" evidence="9">
    <location>
        <begin position="169"/>
        <end position="190"/>
    </location>
</feature>
<dbReference type="RefSeq" id="WP_379962759.1">
    <property type="nucleotide sequence ID" value="NZ_JBHSGT010000002.1"/>
</dbReference>
<keyword evidence="5 9" id="KW-0812">Transmembrane</keyword>
<keyword evidence="7 9" id="KW-0472">Membrane</keyword>
<feature type="transmembrane region" description="Helical" evidence="9">
    <location>
        <begin position="25"/>
        <end position="42"/>
    </location>
</feature>
<feature type="transmembrane region" description="Helical" evidence="9">
    <location>
        <begin position="210"/>
        <end position="231"/>
    </location>
</feature>
<keyword evidence="6 9" id="KW-1133">Transmembrane helix</keyword>
<feature type="transmembrane region" description="Helical" evidence="9">
    <location>
        <begin position="87"/>
        <end position="106"/>
    </location>
</feature>
<comment type="caution">
    <text evidence="10">The sequence shown here is derived from an EMBL/GenBank/DDBJ whole genome shotgun (WGS) entry which is preliminary data.</text>
</comment>
<evidence type="ECO:0000256" key="7">
    <source>
        <dbReference type="ARBA" id="ARBA00023136"/>
    </source>
</evidence>
<accession>A0ABV9M333</accession>
<evidence type="ECO:0000256" key="5">
    <source>
        <dbReference type="ARBA" id="ARBA00022692"/>
    </source>
</evidence>
<dbReference type="Proteomes" id="UP001596026">
    <property type="component" value="Unassembled WGS sequence"/>
</dbReference>
<evidence type="ECO:0000256" key="9">
    <source>
        <dbReference type="SAM" id="Phobius"/>
    </source>
</evidence>
<dbReference type="EMBL" id="JBHSGT010000002">
    <property type="protein sequence ID" value="MFC4709038.1"/>
    <property type="molecule type" value="Genomic_DNA"/>
</dbReference>
<evidence type="ECO:0000256" key="3">
    <source>
        <dbReference type="ARBA" id="ARBA00022475"/>
    </source>
</evidence>
<evidence type="ECO:0000256" key="2">
    <source>
        <dbReference type="ARBA" id="ARBA00022448"/>
    </source>
</evidence>
<feature type="transmembrane region" description="Helical" evidence="9">
    <location>
        <begin position="345"/>
        <end position="364"/>
    </location>
</feature>
<keyword evidence="11" id="KW-1185">Reference proteome</keyword>